<evidence type="ECO:0000256" key="1">
    <source>
        <dbReference type="SAM" id="MobiDB-lite"/>
    </source>
</evidence>
<protein>
    <submittedName>
        <fullName evidence="2">Uncharacterized protein</fullName>
    </submittedName>
</protein>
<evidence type="ECO:0000313" key="3">
    <source>
        <dbReference type="Proteomes" id="UP001211907"/>
    </source>
</evidence>
<accession>A0AAD5SXN9</accession>
<keyword evidence="3" id="KW-1185">Reference proteome</keyword>
<organism evidence="2 3">
    <name type="scientific">Physocladia obscura</name>
    <dbReference type="NCBI Taxonomy" id="109957"/>
    <lineage>
        <taxon>Eukaryota</taxon>
        <taxon>Fungi</taxon>
        <taxon>Fungi incertae sedis</taxon>
        <taxon>Chytridiomycota</taxon>
        <taxon>Chytridiomycota incertae sedis</taxon>
        <taxon>Chytridiomycetes</taxon>
        <taxon>Chytridiales</taxon>
        <taxon>Chytriomycetaceae</taxon>
        <taxon>Physocladia</taxon>
    </lineage>
</organism>
<name>A0AAD5SXN9_9FUNG</name>
<dbReference type="EMBL" id="JADGJH010001448">
    <property type="protein sequence ID" value="KAJ3113453.1"/>
    <property type="molecule type" value="Genomic_DNA"/>
</dbReference>
<comment type="caution">
    <text evidence="2">The sequence shown here is derived from an EMBL/GenBank/DDBJ whole genome shotgun (WGS) entry which is preliminary data.</text>
</comment>
<sequence>MLNFREKSKQARFQILYSAKSQTDVPPPLSDNKNINANLPVATVYRDDITATIKSLAPSAKEWFTIVYKTTKTNADLKVAIMEKPKEEFRNGKVDSISGVNPVPVNTYDDKDDYVQADAEKDENEEEEHFDRLVKWVMANFDNYSQFLNLPLDPSEPISPTLRAISTTYPQLTQPKQTFATILLKIASIDSAKEKERENWDEIAFAIALGRITLIMQIGRNDAEKVKSERMTDEKVAAVKVVSVMKESMNLEDMSPTKDVANLMKKSSDLVIVISATVTVENFTEPSSRLKKYNKKKKSKVSSSFTQGTPVVSDEETKKSLITKMQWELCQNQSDEFWENDEDDAIPVEYKSNSPRLKQPLSPLKKTVKEISNSVVLALPSIHNNAVIPEVPATTLVPLPTGTSIFAAKWLSYWSRISKFAPSVLALFESNGSRANKTDNEEIKSPELKSEIKESPLSGRKTGTSTFVEAKPGIGSKSIVAIGNERKMARPSVLNNSPRIAGGSSFDGKDL</sequence>
<evidence type="ECO:0000313" key="2">
    <source>
        <dbReference type="EMBL" id="KAJ3113453.1"/>
    </source>
</evidence>
<dbReference type="Proteomes" id="UP001211907">
    <property type="component" value="Unassembled WGS sequence"/>
</dbReference>
<dbReference type="AlphaFoldDB" id="A0AAD5SXN9"/>
<proteinExistence type="predicted"/>
<reference evidence="2" key="1">
    <citation type="submission" date="2020-05" db="EMBL/GenBank/DDBJ databases">
        <title>Phylogenomic resolution of chytrid fungi.</title>
        <authorList>
            <person name="Stajich J.E."/>
            <person name="Amses K."/>
            <person name="Simmons R."/>
            <person name="Seto K."/>
            <person name="Myers J."/>
            <person name="Bonds A."/>
            <person name="Quandt C.A."/>
            <person name="Barry K."/>
            <person name="Liu P."/>
            <person name="Grigoriev I."/>
            <person name="Longcore J.E."/>
            <person name="James T.Y."/>
        </authorList>
    </citation>
    <scope>NUCLEOTIDE SEQUENCE</scope>
    <source>
        <strain evidence="2">JEL0513</strain>
    </source>
</reference>
<feature type="region of interest" description="Disordered" evidence="1">
    <location>
        <begin position="488"/>
        <end position="511"/>
    </location>
</feature>
<gene>
    <name evidence="2" type="ORF">HK100_001976</name>
</gene>